<dbReference type="Pfam" id="PF13692">
    <property type="entry name" value="Glyco_trans_1_4"/>
    <property type="match status" value="1"/>
</dbReference>
<dbReference type="EMBL" id="SDMR01000003">
    <property type="protein sequence ID" value="TBT95703.1"/>
    <property type="molecule type" value="Genomic_DNA"/>
</dbReference>
<accession>A0A4Q9KMG4</accession>
<sequence length="368" mass="40999">MTEPRIVHLSTVHQTRDNRIYNKQVPALLRAGYDATLVIRADADEVEPVPLVALPTPRNRIERLTKTQVHAWRALNRLKPTILQIHDPELIPLAWAWARLHGARCIFDSHEELVKQVDSKAYLRSWQMLPVRAYAHVLNFWADKGMDAIVTATETIAEGFRNPNTEVVHNYPLLDSFSAEPAPVPGRMVYVGDLSEERKLSFMLDVTRRVREQVPEAHLVLAGRIVADGEPAMAARDTESVQYLGLLRPTEVPAVIASAQVGLLFFAHVPNHEKALPNKLFEYMAAGVPFAATDMAFWVSEFGPLDAGAFMDSDDAEATASALADLLRDPSRCAHLGANGRRAVHEQFTFASQAEILVGLVDRLQGRR</sequence>
<dbReference type="AlphaFoldDB" id="A0A4Q9KMG4"/>
<dbReference type="OrthoDB" id="9815351at2"/>
<dbReference type="SUPFAM" id="SSF53756">
    <property type="entry name" value="UDP-Glycosyltransferase/glycogen phosphorylase"/>
    <property type="match status" value="1"/>
</dbReference>
<dbReference type="Proteomes" id="UP000291933">
    <property type="component" value="Unassembled WGS sequence"/>
</dbReference>
<keyword evidence="5" id="KW-1185">Reference proteome</keyword>
<dbReference type="Gene3D" id="3.40.50.2000">
    <property type="entry name" value="Glycogen Phosphorylase B"/>
    <property type="match status" value="2"/>
</dbReference>
<evidence type="ECO:0000313" key="5">
    <source>
        <dbReference type="Proteomes" id="UP000291933"/>
    </source>
</evidence>
<gene>
    <name evidence="4" type="ORF">ET996_04465</name>
</gene>
<dbReference type="PANTHER" id="PTHR12526">
    <property type="entry name" value="GLYCOSYLTRANSFERASE"/>
    <property type="match status" value="1"/>
</dbReference>
<keyword evidence="1" id="KW-0328">Glycosyltransferase</keyword>
<dbReference type="GO" id="GO:0016757">
    <property type="term" value="F:glycosyltransferase activity"/>
    <property type="evidence" value="ECO:0007669"/>
    <property type="project" value="UniProtKB-KW"/>
</dbReference>
<dbReference type="InterPro" id="IPR028098">
    <property type="entry name" value="Glyco_trans_4-like_N"/>
</dbReference>
<keyword evidence="2 4" id="KW-0808">Transferase</keyword>
<evidence type="ECO:0000259" key="3">
    <source>
        <dbReference type="Pfam" id="PF13579"/>
    </source>
</evidence>
<reference evidence="4 5" key="1">
    <citation type="submission" date="2019-01" db="EMBL/GenBank/DDBJ databases">
        <title>Lactibacter flavus gen. nov., sp. nov., a novel bacterium of the family Propionibacteriaceae isolated from raw milk and dairy products.</title>
        <authorList>
            <person name="Huptas C."/>
            <person name="Wenning M."/>
            <person name="Breitenwieser F."/>
            <person name="Doll E."/>
            <person name="Von Neubeck M."/>
            <person name="Busse H.-J."/>
            <person name="Scherer S."/>
        </authorList>
    </citation>
    <scope>NUCLEOTIDE SEQUENCE [LARGE SCALE GENOMIC DNA]</scope>
    <source>
        <strain evidence="4 5">DSM 22130</strain>
    </source>
</reference>
<protein>
    <submittedName>
        <fullName evidence="4">Glycosyltransferase</fullName>
    </submittedName>
</protein>
<name>A0A4Q9KMG4_PROTD</name>
<dbReference type="Pfam" id="PF13579">
    <property type="entry name" value="Glyco_trans_4_4"/>
    <property type="match status" value="1"/>
</dbReference>
<evidence type="ECO:0000256" key="2">
    <source>
        <dbReference type="ARBA" id="ARBA00022679"/>
    </source>
</evidence>
<evidence type="ECO:0000256" key="1">
    <source>
        <dbReference type="ARBA" id="ARBA00022676"/>
    </source>
</evidence>
<evidence type="ECO:0000313" key="4">
    <source>
        <dbReference type="EMBL" id="TBT95703.1"/>
    </source>
</evidence>
<comment type="caution">
    <text evidence="4">The sequence shown here is derived from an EMBL/GenBank/DDBJ whole genome shotgun (WGS) entry which is preliminary data.</text>
</comment>
<feature type="domain" description="Glycosyltransferase subfamily 4-like N-terminal" evidence="3">
    <location>
        <begin position="25"/>
        <end position="162"/>
    </location>
</feature>
<proteinExistence type="predicted"/>
<organism evidence="4 5">
    <name type="scientific">Propioniciclava tarda</name>
    <dbReference type="NCBI Taxonomy" id="433330"/>
    <lineage>
        <taxon>Bacteria</taxon>
        <taxon>Bacillati</taxon>
        <taxon>Actinomycetota</taxon>
        <taxon>Actinomycetes</taxon>
        <taxon>Propionibacteriales</taxon>
        <taxon>Propionibacteriaceae</taxon>
        <taxon>Propioniciclava</taxon>
    </lineage>
</organism>
<dbReference type="RefSeq" id="WP_131171355.1">
    <property type="nucleotide sequence ID" value="NZ_FXTL01000003.1"/>
</dbReference>
<dbReference type="PANTHER" id="PTHR12526:SF629">
    <property type="entry name" value="TEICHURONIC ACID BIOSYNTHESIS GLYCOSYLTRANSFERASE TUAH-RELATED"/>
    <property type="match status" value="1"/>
</dbReference>